<dbReference type="Proteomes" id="UP000886883">
    <property type="component" value="Unassembled WGS sequence"/>
</dbReference>
<reference evidence="1" key="1">
    <citation type="journal article" date="2021" name="PeerJ">
        <title>Extensive microbial diversity within the chicken gut microbiome revealed by metagenomics and culture.</title>
        <authorList>
            <person name="Gilroy R."/>
            <person name="Ravi A."/>
            <person name="Getino M."/>
            <person name="Pursley I."/>
            <person name="Horton D.L."/>
            <person name="Alikhan N.F."/>
            <person name="Baker D."/>
            <person name="Gharbi K."/>
            <person name="Hall N."/>
            <person name="Watson M."/>
            <person name="Adriaenssens E.M."/>
            <person name="Foster-Nyarko E."/>
            <person name="Jarju S."/>
            <person name="Secka A."/>
            <person name="Antonio M."/>
            <person name="Oren A."/>
            <person name="Chaudhuri R.R."/>
            <person name="La Ragione R."/>
            <person name="Hildebrand F."/>
            <person name="Pallen M.J."/>
        </authorList>
    </citation>
    <scope>NUCLEOTIDE SEQUENCE</scope>
    <source>
        <strain evidence="1">USAMLcec3-2134</strain>
    </source>
</reference>
<dbReference type="InterPro" id="IPR043740">
    <property type="entry name" value="DUF5685"/>
</dbReference>
<reference evidence="1" key="2">
    <citation type="submission" date="2021-04" db="EMBL/GenBank/DDBJ databases">
        <authorList>
            <person name="Gilroy R."/>
        </authorList>
    </citation>
    <scope>NUCLEOTIDE SEQUENCE</scope>
    <source>
        <strain evidence="1">USAMLcec3-2134</strain>
    </source>
</reference>
<dbReference type="Pfam" id="PF18937">
    <property type="entry name" value="DUF5685"/>
    <property type="match status" value="1"/>
</dbReference>
<organism evidence="1 2">
    <name type="scientific">Candidatus Eisenbergiella merdigallinarum</name>
    <dbReference type="NCBI Taxonomy" id="2838552"/>
    <lineage>
        <taxon>Bacteria</taxon>
        <taxon>Bacillati</taxon>
        <taxon>Bacillota</taxon>
        <taxon>Clostridia</taxon>
        <taxon>Lachnospirales</taxon>
        <taxon>Lachnospiraceae</taxon>
        <taxon>Eisenbergiella</taxon>
    </lineage>
</organism>
<name>A0A9D2SDP0_9FIRM</name>
<protein>
    <submittedName>
        <fullName evidence="1">Uncharacterized protein</fullName>
    </submittedName>
</protein>
<sequence>MFGYIIVNKQEMKFREFDCYQSYYCGLCQDLKKRYGRSGQLTLSYDMTFLILLLSSLYEPDTQLSSCKCVAHPFEAHPTRQNIFTEYAADMNLLLSYYKCVDDWEDERKLTRRAAAAALKEKFDRVCRKYPQKAERIRELLEQIRACEKAGETSMDLASGCFGEVMAEIFAWRQDEWEMELRTVGFFLGKFIYLMDAYEDMEEDAKSGGYNVFLHKRTEEGSGEAFEESARQILQMMMAECSRAFEKLPILENVEILRNILYSGVWCRYEALRRKKEKENA</sequence>
<dbReference type="EMBL" id="DWXE01000026">
    <property type="protein sequence ID" value="HJB91281.1"/>
    <property type="molecule type" value="Genomic_DNA"/>
</dbReference>
<comment type="caution">
    <text evidence="1">The sequence shown here is derived from an EMBL/GenBank/DDBJ whole genome shotgun (WGS) entry which is preliminary data.</text>
</comment>
<evidence type="ECO:0000313" key="1">
    <source>
        <dbReference type="EMBL" id="HJB91281.1"/>
    </source>
</evidence>
<evidence type="ECO:0000313" key="2">
    <source>
        <dbReference type="Proteomes" id="UP000886883"/>
    </source>
</evidence>
<gene>
    <name evidence="1" type="ORF">H9763_07425</name>
</gene>
<proteinExistence type="predicted"/>
<dbReference type="AlphaFoldDB" id="A0A9D2SDP0"/>
<accession>A0A9D2SDP0</accession>